<feature type="region of interest" description="Disordered" evidence="2">
    <location>
        <begin position="1"/>
        <end position="22"/>
    </location>
</feature>
<feature type="compositionally biased region" description="Basic and acidic residues" evidence="2">
    <location>
        <begin position="570"/>
        <end position="579"/>
    </location>
</feature>
<dbReference type="Pfam" id="PF11951">
    <property type="entry name" value="Fungal_trans_2"/>
    <property type="match status" value="1"/>
</dbReference>
<feature type="compositionally biased region" description="Basic and acidic residues" evidence="2">
    <location>
        <begin position="732"/>
        <end position="743"/>
    </location>
</feature>
<dbReference type="InterPro" id="IPR021858">
    <property type="entry name" value="Fun_TF"/>
</dbReference>
<dbReference type="SMART" id="SM00066">
    <property type="entry name" value="GAL4"/>
    <property type="match status" value="1"/>
</dbReference>
<dbReference type="PANTHER" id="PTHR37540:SF9">
    <property type="entry name" value="ZN(2)-C6 FUNGAL-TYPE DOMAIN-CONTAINING PROTEIN"/>
    <property type="match status" value="1"/>
</dbReference>
<dbReference type="PANTHER" id="PTHR37540">
    <property type="entry name" value="TRANSCRIPTION FACTOR (ACR-2), PUTATIVE-RELATED-RELATED"/>
    <property type="match status" value="1"/>
</dbReference>
<feature type="compositionally biased region" description="Polar residues" evidence="2">
    <location>
        <begin position="202"/>
        <end position="211"/>
    </location>
</feature>
<keyword evidence="1" id="KW-0539">Nucleus</keyword>
<dbReference type="Pfam" id="PF00172">
    <property type="entry name" value="Zn_clus"/>
    <property type="match status" value="1"/>
</dbReference>
<protein>
    <submittedName>
        <fullName evidence="4">Oleate activated transcription factor 3</fullName>
    </submittedName>
</protein>
<dbReference type="CDD" id="cd00067">
    <property type="entry name" value="GAL4"/>
    <property type="match status" value="1"/>
</dbReference>
<feature type="domain" description="Zn(2)-C6 fungal-type" evidence="3">
    <location>
        <begin position="21"/>
        <end position="52"/>
    </location>
</feature>
<keyword evidence="5" id="KW-1185">Reference proteome</keyword>
<feature type="region of interest" description="Disordered" evidence="2">
    <location>
        <begin position="497"/>
        <end position="588"/>
    </location>
</feature>
<feature type="compositionally biased region" description="Low complexity" evidence="2">
    <location>
        <begin position="497"/>
        <end position="525"/>
    </location>
</feature>
<dbReference type="EMBL" id="MU865972">
    <property type="protein sequence ID" value="KAK4444867.1"/>
    <property type="molecule type" value="Genomic_DNA"/>
</dbReference>
<dbReference type="InterPro" id="IPR001138">
    <property type="entry name" value="Zn2Cys6_DnaBD"/>
</dbReference>
<dbReference type="GO" id="GO:0000981">
    <property type="term" value="F:DNA-binding transcription factor activity, RNA polymerase II-specific"/>
    <property type="evidence" value="ECO:0007669"/>
    <property type="project" value="InterPro"/>
</dbReference>
<feature type="region of interest" description="Disordered" evidence="2">
    <location>
        <begin position="699"/>
        <end position="743"/>
    </location>
</feature>
<dbReference type="Proteomes" id="UP001321760">
    <property type="component" value="Unassembled WGS sequence"/>
</dbReference>
<evidence type="ECO:0000259" key="3">
    <source>
        <dbReference type="PROSITE" id="PS50048"/>
    </source>
</evidence>
<dbReference type="PROSITE" id="PS50048">
    <property type="entry name" value="ZN2_CY6_FUNGAL_2"/>
    <property type="match status" value="1"/>
</dbReference>
<name>A0AAV9GAH4_9PEZI</name>
<dbReference type="PROSITE" id="PS00463">
    <property type="entry name" value="ZN2_CY6_FUNGAL_1"/>
    <property type="match status" value="1"/>
</dbReference>
<accession>A0AAV9GAH4</accession>
<dbReference type="SUPFAM" id="SSF57701">
    <property type="entry name" value="Zn2/Cys6 DNA-binding domain"/>
    <property type="match status" value="1"/>
</dbReference>
<feature type="compositionally biased region" description="Polar residues" evidence="2">
    <location>
        <begin position="560"/>
        <end position="569"/>
    </location>
</feature>
<gene>
    <name evidence="4" type="ORF">QBC34DRAFT_451725</name>
</gene>
<organism evidence="4 5">
    <name type="scientific">Podospora aff. communis PSN243</name>
    <dbReference type="NCBI Taxonomy" id="3040156"/>
    <lineage>
        <taxon>Eukaryota</taxon>
        <taxon>Fungi</taxon>
        <taxon>Dikarya</taxon>
        <taxon>Ascomycota</taxon>
        <taxon>Pezizomycotina</taxon>
        <taxon>Sordariomycetes</taxon>
        <taxon>Sordariomycetidae</taxon>
        <taxon>Sordariales</taxon>
        <taxon>Podosporaceae</taxon>
        <taxon>Podospora</taxon>
    </lineage>
</organism>
<evidence type="ECO:0000313" key="5">
    <source>
        <dbReference type="Proteomes" id="UP001321760"/>
    </source>
</evidence>
<evidence type="ECO:0000256" key="2">
    <source>
        <dbReference type="SAM" id="MobiDB-lite"/>
    </source>
</evidence>
<evidence type="ECO:0000256" key="1">
    <source>
        <dbReference type="ARBA" id="ARBA00023242"/>
    </source>
</evidence>
<feature type="region of interest" description="Disordered" evidence="2">
    <location>
        <begin position="202"/>
        <end position="234"/>
    </location>
</feature>
<reference evidence="4" key="2">
    <citation type="submission" date="2023-05" db="EMBL/GenBank/DDBJ databases">
        <authorList>
            <consortium name="Lawrence Berkeley National Laboratory"/>
            <person name="Steindorff A."/>
            <person name="Hensen N."/>
            <person name="Bonometti L."/>
            <person name="Westerberg I."/>
            <person name="Brannstrom I.O."/>
            <person name="Guillou S."/>
            <person name="Cros-Aarteil S."/>
            <person name="Calhoun S."/>
            <person name="Haridas S."/>
            <person name="Kuo A."/>
            <person name="Mondo S."/>
            <person name="Pangilinan J."/>
            <person name="Riley R."/>
            <person name="Labutti K."/>
            <person name="Andreopoulos B."/>
            <person name="Lipzen A."/>
            <person name="Chen C."/>
            <person name="Yanf M."/>
            <person name="Daum C."/>
            <person name="Ng V."/>
            <person name="Clum A."/>
            <person name="Ohm R."/>
            <person name="Martin F."/>
            <person name="Silar P."/>
            <person name="Natvig D."/>
            <person name="Lalanne C."/>
            <person name="Gautier V."/>
            <person name="Ament-Velasquez S.L."/>
            <person name="Kruys A."/>
            <person name="Hutchinson M.I."/>
            <person name="Powell A.J."/>
            <person name="Barry K."/>
            <person name="Miller A.N."/>
            <person name="Grigoriev I.V."/>
            <person name="Debuchy R."/>
            <person name="Gladieux P."/>
            <person name="Thoren M.H."/>
            <person name="Johannesson H."/>
        </authorList>
    </citation>
    <scope>NUCLEOTIDE SEQUENCE</scope>
    <source>
        <strain evidence="4">PSN243</strain>
    </source>
</reference>
<reference evidence="4" key="1">
    <citation type="journal article" date="2023" name="Mol. Phylogenet. Evol.">
        <title>Genome-scale phylogeny and comparative genomics of the fungal order Sordariales.</title>
        <authorList>
            <person name="Hensen N."/>
            <person name="Bonometti L."/>
            <person name="Westerberg I."/>
            <person name="Brannstrom I.O."/>
            <person name="Guillou S."/>
            <person name="Cros-Aarteil S."/>
            <person name="Calhoun S."/>
            <person name="Haridas S."/>
            <person name="Kuo A."/>
            <person name="Mondo S."/>
            <person name="Pangilinan J."/>
            <person name="Riley R."/>
            <person name="LaButti K."/>
            <person name="Andreopoulos B."/>
            <person name="Lipzen A."/>
            <person name="Chen C."/>
            <person name="Yan M."/>
            <person name="Daum C."/>
            <person name="Ng V."/>
            <person name="Clum A."/>
            <person name="Steindorff A."/>
            <person name="Ohm R.A."/>
            <person name="Martin F."/>
            <person name="Silar P."/>
            <person name="Natvig D.O."/>
            <person name="Lalanne C."/>
            <person name="Gautier V."/>
            <person name="Ament-Velasquez S.L."/>
            <person name="Kruys A."/>
            <person name="Hutchinson M.I."/>
            <person name="Powell A.J."/>
            <person name="Barry K."/>
            <person name="Miller A.N."/>
            <person name="Grigoriev I.V."/>
            <person name="Debuchy R."/>
            <person name="Gladieux P."/>
            <person name="Hiltunen Thoren M."/>
            <person name="Johannesson H."/>
        </authorList>
    </citation>
    <scope>NUCLEOTIDE SEQUENCE</scope>
    <source>
        <strain evidence="4">PSN243</strain>
    </source>
</reference>
<dbReference type="InterPro" id="IPR036864">
    <property type="entry name" value="Zn2-C6_fun-type_DNA-bd_sf"/>
</dbReference>
<evidence type="ECO:0000313" key="4">
    <source>
        <dbReference type="EMBL" id="KAK4444867.1"/>
    </source>
</evidence>
<comment type="caution">
    <text evidence="4">The sequence shown here is derived from an EMBL/GenBank/DDBJ whole genome shotgun (WGS) entry which is preliminary data.</text>
</comment>
<dbReference type="GO" id="GO:0008270">
    <property type="term" value="F:zinc ion binding"/>
    <property type="evidence" value="ECO:0007669"/>
    <property type="project" value="InterPro"/>
</dbReference>
<sequence length="743" mass="81109">MSEAMQYPPQRPSRAERTTTSCGECRRRKQKCNQGQPCSNCARRFPQPPCEYKSRYIRPKPPETSRLVADWRHCRRGSALPQVVSQPAVEIQPPSPGGRRFDPEPTTQLALHHVPRRNSPLSSPSRPWAGYLDGIGEIPAPWPGFDFPSQPPGSIHSSPYAWSTTQSTLSTYILVCEDGCTSHSNDVHEAVAMLRAYRSTAGQASPGNWSPESGGWAPGQVSPGPSVGGYWPGHPSELIHPHMPQPMRNEDLLTTYVKLISQFKASLDGNPDPSNPYMRYHVPYCVQSPLLVNVAIYTAACFLSDTGHIDTTVAMAHKGHAIQLLNEHIQSTSVPTDEGITGVVQLIVDEWYWGDPNHLHTHLRGLREMIKLRGGFRTLGLHGLISKLAITSDAAIALSFETNPFLRGGSEFEFQESIQVPLRIALNTPFIPTLPSFSSCEEALRIHPATASILDEMRFLIGLVLALPENPSTKETTKVATTSAWIHDRILGLPSDGPTAARRVSAAASPAPSSAAGSAASFDARGTPEVSDELPLPPRSRQPASRSRSRGQRPHGAGSSRASLQPQSENQDRWERSESTGRPSSPAADQADYIYQAVRLAALIYSRAIKLRRPFSNVVSDSDFMQVWTTAWRVPLSTWRTLLGVFNWILVPLLPSGKRPHDRFVKTIVNVSLFQIGMDNWEVGSGTMDAALKLQQWLGPELGGPSSAEDGGSGSEQRPREGSSDSAGRGGGGRDKGKGKEVE</sequence>
<proteinExistence type="predicted"/>
<dbReference type="Gene3D" id="4.10.240.10">
    <property type="entry name" value="Zn(2)-C6 fungal-type DNA-binding domain"/>
    <property type="match status" value="1"/>
</dbReference>
<dbReference type="AlphaFoldDB" id="A0AAV9GAH4"/>